<protein>
    <recommendedName>
        <fullName evidence="3">DUF4126 domain-containing protein</fullName>
    </recommendedName>
</protein>
<evidence type="ECO:0000256" key="1">
    <source>
        <dbReference type="SAM" id="Phobius"/>
    </source>
</evidence>
<gene>
    <name evidence="2" type="ORF">AVDCRST_MAG26-1322</name>
</gene>
<keyword evidence="1" id="KW-0472">Membrane</keyword>
<evidence type="ECO:0000313" key="2">
    <source>
        <dbReference type="EMBL" id="CAA9238697.1"/>
    </source>
</evidence>
<feature type="transmembrane region" description="Helical" evidence="1">
    <location>
        <begin position="173"/>
        <end position="193"/>
    </location>
</feature>
<feature type="transmembrane region" description="Helical" evidence="1">
    <location>
        <begin position="55"/>
        <end position="73"/>
    </location>
</feature>
<proteinExistence type="predicted"/>
<accession>A0A6J4I2Y7</accession>
<feature type="transmembrane region" description="Helical" evidence="1">
    <location>
        <begin position="9"/>
        <end position="35"/>
    </location>
</feature>
<reference evidence="2" key="1">
    <citation type="submission" date="2020-02" db="EMBL/GenBank/DDBJ databases">
        <authorList>
            <person name="Meier V. D."/>
        </authorList>
    </citation>
    <scope>NUCLEOTIDE SEQUENCE</scope>
    <source>
        <strain evidence="2">AVDCRST_MAG26</strain>
    </source>
</reference>
<name>A0A6J4I2Y7_9CHLR</name>
<dbReference type="AlphaFoldDB" id="A0A6J4I2Y7"/>
<evidence type="ECO:0008006" key="3">
    <source>
        <dbReference type="Google" id="ProtNLM"/>
    </source>
</evidence>
<sequence length="215" mass="23136">MFGGTSMELWLLGVTLVVLTGLNAPLGMLALGLAAGGLPLALRADLAWLAAPDTVSFWNALLVLQFLADLYFVPSTTRDHVYLHRDRTANSYLHARLQSFVRPLLAALAFAALPFQLQVQMAAVLGFLGGTAVYWATAWAREKVAVSRGSVILLLLEMAKNLTGLVVAGLVAWLVPLALAVLCSGISLVAWWANRLRREQQLYPPLGGQVASEDS</sequence>
<organism evidence="2">
    <name type="scientific">uncultured Chloroflexia bacterium</name>
    <dbReference type="NCBI Taxonomy" id="1672391"/>
    <lineage>
        <taxon>Bacteria</taxon>
        <taxon>Bacillati</taxon>
        <taxon>Chloroflexota</taxon>
        <taxon>Chloroflexia</taxon>
        <taxon>environmental samples</taxon>
    </lineage>
</organism>
<dbReference type="EMBL" id="CADCTK010000317">
    <property type="protein sequence ID" value="CAA9238697.1"/>
    <property type="molecule type" value="Genomic_DNA"/>
</dbReference>
<keyword evidence="1" id="KW-0812">Transmembrane</keyword>
<keyword evidence="1" id="KW-1133">Transmembrane helix</keyword>